<reference evidence="12" key="1">
    <citation type="submission" date="2023-10" db="EMBL/GenBank/DDBJ databases">
        <authorList>
            <person name="Chen Y."/>
            <person name="Shah S."/>
            <person name="Dougan E. K."/>
            <person name="Thang M."/>
            <person name="Chan C."/>
        </authorList>
    </citation>
    <scope>NUCLEOTIDE SEQUENCE [LARGE SCALE GENOMIC DNA]</scope>
</reference>
<sequence>MSELRRRRARGGEAAAAGPARAPGGVQACRQESEAEEGARDAPLAHILAAPVLLLAVARFSAAIYSGISDCDETFNYWEPAHFITFGYGFQTWEYSPVYALRSYLFLMPHAAAAKAAEIALGRPAAFFLTRSAQAAFAVLVESMFAAAVARRFGHGVGAGTAWLLAVSPGPFMAAVAFLPSSIAMLHVCLVWALWLSGRPLAAVFIGSGPHSIPGHASTAAVTASVRRWSLPALGGTCVLVWPFAALLFLPLGVSALLQAGLARAVLVAAASFVLWAAASLCVDSHFYGRPVLPAWEIIRYNVLDRSEKGGPELYGVEPWYFYVANGFLNLTLALPAAAALPFVAALCHVLAGGGPRGALRGRPLHAVGFSAAAFLWFAFFSSIPHKEERFLVPAYPLLAFAAAFAACGGAAALSEVARRAAPGLARSAVVRLLLRVDVAFMLATGALSASRIAALHTGYAAPVGIYAALGEQLSSLRASRGAGPIHACLGAEWHRFMTSFFLPHHDDHLSYVRFGPTGLLPAEFNVSVGTSGVPPFMNDLNREEPSRYVDADRCDFLIDVDLGEAQGDIPALRSRALRTLAEAPFLDASRSRFPWRAFYVPGISKQKNVYASYRLLQLAPVARVA</sequence>
<evidence type="ECO:0000256" key="4">
    <source>
        <dbReference type="ARBA" id="ARBA00022676"/>
    </source>
</evidence>
<evidence type="ECO:0000256" key="6">
    <source>
        <dbReference type="ARBA" id="ARBA00022692"/>
    </source>
</evidence>
<comment type="subcellular location">
    <subcellularLocation>
        <location evidence="1 10">Endoplasmic reticulum membrane</location>
        <topology evidence="1 10">Multi-pass membrane protein</topology>
    </subcellularLocation>
</comment>
<keyword evidence="5" id="KW-0808">Transferase</keyword>
<gene>
    <name evidence="12" type="ORF">PCOR1329_LOCUS28812</name>
</gene>
<evidence type="ECO:0000256" key="9">
    <source>
        <dbReference type="ARBA" id="ARBA00023136"/>
    </source>
</evidence>
<feature type="transmembrane region" description="Helical" evidence="10">
    <location>
        <begin position="47"/>
        <end position="68"/>
    </location>
</feature>
<feature type="transmembrane region" description="Helical" evidence="10">
    <location>
        <begin position="233"/>
        <end position="258"/>
    </location>
</feature>
<evidence type="ECO:0000256" key="1">
    <source>
        <dbReference type="ARBA" id="ARBA00004477"/>
    </source>
</evidence>
<feature type="compositionally biased region" description="Low complexity" evidence="11">
    <location>
        <begin position="12"/>
        <end position="25"/>
    </location>
</feature>
<protein>
    <recommendedName>
        <fullName evidence="10">Mannosyltransferase</fullName>
        <ecNumber evidence="10">2.4.1.-</ecNumber>
    </recommendedName>
</protein>
<evidence type="ECO:0000256" key="7">
    <source>
        <dbReference type="ARBA" id="ARBA00022824"/>
    </source>
</evidence>
<dbReference type="PANTHER" id="PTHR22760:SF2">
    <property type="entry name" value="ALPHA-1,2-MANNOSYLTRANSFERASE ALG9"/>
    <property type="match status" value="1"/>
</dbReference>
<comment type="similarity">
    <text evidence="3 10">Belongs to the glycosyltransferase 22 family.</text>
</comment>
<keyword evidence="7 10" id="KW-0256">Endoplasmic reticulum</keyword>
<evidence type="ECO:0000256" key="5">
    <source>
        <dbReference type="ARBA" id="ARBA00022679"/>
    </source>
</evidence>
<accession>A0ABN9SGT2</accession>
<evidence type="ECO:0000256" key="11">
    <source>
        <dbReference type="SAM" id="MobiDB-lite"/>
    </source>
</evidence>
<comment type="pathway">
    <text evidence="2">Protein modification; protein glycosylation.</text>
</comment>
<comment type="caution">
    <text evidence="12">The sequence shown here is derived from an EMBL/GenBank/DDBJ whole genome shotgun (WGS) entry which is preliminary data.</text>
</comment>
<feature type="transmembrane region" description="Helical" evidence="10">
    <location>
        <begin position="364"/>
        <end position="384"/>
    </location>
</feature>
<feature type="transmembrane region" description="Helical" evidence="10">
    <location>
        <begin position="132"/>
        <end position="150"/>
    </location>
</feature>
<dbReference type="InterPro" id="IPR005599">
    <property type="entry name" value="GPI_mannosylTrfase"/>
</dbReference>
<keyword evidence="9 10" id="KW-0472">Membrane</keyword>
<dbReference type="Pfam" id="PF03901">
    <property type="entry name" value="Glyco_transf_22"/>
    <property type="match status" value="1"/>
</dbReference>
<feature type="region of interest" description="Disordered" evidence="11">
    <location>
        <begin position="1"/>
        <end position="35"/>
    </location>
</feature>
<keyword evidence="4 10" id="KW-0328">Glycosyltransferase</keyword>
<dbReference type="Proteomes" id="UP001189429">
    <property type="component" value="Unassembled WGS sequence"/>
</dbReference>
<keyword evidence="13" id="KW-1185">Reference proteome</keyword>
<feature type="transmembrane region" description="Helical" evidence="10">
    <location>
        <begin position="396"/>
        <end position="417"/>
    </location>
</feature>
<keyword evidence="8 10" id="KW-1133">Transmembrane helix</keyword>
<evidence type="ECO:0000256" key="3">
    <source>
        <dbReference type="ARBA" id="ARBA00007063"/>
    </source>
</evidence>
<evidence type="ECO:0000313" key="12">
    <source>
        <dbReference type="EMBL" id="CAK0830083.1"/>
    </source>
</evidence>
<dbReference type="PANTHER" id="PTHR22760">
    <property type="entry name" value="GLYCOSYLTRANSFERASE"/>
    <property type="match status" value="1"/>
</dbReference>
<feature type="transmembrane region" description="Helical" evidence="10">
    <location>
        <begin position="162"/>
        <end position="195"/>
    </location>
</feature>
<dbReference type="EMBL" id="CAUYUJ010010713">
    <property type="protein sequence ID" value="CAK0830083.1"/>
    <property type="molecule type" value="Genomic_DNA"/>
</dbReference>
<dbReference type="EC" id="2.4.1.-" evidence="10"/>
<name>A0ABN9SGT2_9DINO</name>
<proteinExistence type="inferred from homology"/>
<evidence type="ECO:0000313" key="13">
    <source>
        <dbReference type="Proteomes" id="UP001189429"/>
    </source>
</evidence>
<feature type="transmembrane region" description="Helical" evidence="10">
    <location>
        <begin position="328"/>
        <end position="352"/>
    </location>
</feature>
<evidence type="ECO:0000256" key="8">
    <source>
        <dbReference type="ARBA" id="ARBA00022989"/>
    </source>
</evidence>
<evidence type="ECO:0000256" key="2">
    <source>
        <dbReference type="ARBA" id="ARBA00004922"/>
    </source>
</evidence>
<organism evidence="12 13">
    <name type="scientific">Prorocentrum cordatum</name>
    <dbReference type="NCBI Taxonomy" id="2364126"/>
    <lineage>
        <taxon>Eukaryota</taxon>
        <taxon>Sar</taxon>
        <taxon>Alveolata</taxon>
        <taxon>Dinophyceae</taxon>
        <taxon>Prorocentrales</taxon>
        <taxon>Prorocentraceae</taxon>
        <taxon>Prorocentrum</taxon>
    </lineage>
</organism>
<keyword evidence="6 10" id="KW-0812">Transmembrane</keyword>
<evidence type="ECO:0000256" key="10">
    <source>
        <dbReference type="RuleBase" id="RU363075"/>
    </source>
</evidence>
<feature type="transmembrane region" description="Helical" evidence="10">
    <location>
        <begin position="265"/>
        <end position="288"/>
    </location>
</feature>